<name>A0A668ATM3_9TELE</name>
<reference evidence="5" key="2">
    <citation type="submission" date="2025-08" db="UniProtKB">
        <authorList>
            <consortium name="Ensembl"/>
        </authorList>
    </citation>
    <scope>IDENTIFICATION</scope>
</reference>
<dbReference type="GO" id="GO:0005576">
    <property type="term" value="C:extracellular region"/>
    <property type="evidence" value="ECO:0007669"/>
    <property type="project" value="UniProtKB-SubCell"/>
</dbReference>
<protein>
    <recommendedName>
        <fullName evidence="7">Beta-microseminoprotein</fullName>
    </recommendedName>
</protein>
<evidence type="ECO:0008006" key="7">
    <source>
        <dbReference type="Google" id="ProtNLM"/>
    </source>
</evidence>
<comment type="subcellular location">
    <subcellularLocation>
        <location evidence="1">Secreted</location>
    </subcellularLocation>
</comment>
<sequence>MEKHNTSLTRFPPADMTHCQDDVDKTWHPVGSSWRNSDCMDCDCSSCCSAYHTPKSFPEDCVSVFDSKECQYIVHKRGDPNTLCPIYAAVGK</sequence>
<comment type="similarity">
    <text evidence="2">Belongs to the beta-microseminoprotein family.</text>
</comment>
<reference evidence="5" key="1">
    <citation type="submission" date="2019-06" db="EMBL/GenBank/DDBJ databases">
        <authorList>
            <consortium name="Wellcome Sanger Institute Data Sharing"/>
        </authorList>
    </citation>
    <scope>NUCLEOTIDE SEQUENCE [LARGE SCALE GENOMIC DNA]</scope>
</reference>
<dbReference type="PANTHER" id="PTHR10500:SF7">
    <property type="entry name" value="BETA-MICROSEMINOPROTEIN"/>
    <property type="match status" value="1"/>
</dbReference>
<evidence type="ECO:0000256" key="3">
    <source>
        <dbReference type="ARBA" id="ARBA00022525"/>
    </source>
</evidence>
<evidence type="ECO:0000256" key="2">
    <source>
        <dbReference type="ARBA" id="ARBA00010352"/>
    </source>
</evidence>
<evidence type="ECO:0000256" key="1">
    <source>
        <dbReference type="ARBA" id="ARBA00004613"/>
    </source>
</evidence>
<dbReference type="Ensembl" id="ENSMMDT00005056484.1">
    <property type="protein sequence ID" value="ENSMMDP00005055428.1"/>
    <property type="gene ID" value="ENSMMDG00005024795.1"/>
</dbReference>
<dbReference type="AlphaFoldDB" id="A0A668ATM3"/>
<proteinExistence type="inferred from homology"/>
<dbReference type="InParanoid" id="A0A668ATM3"/>
<evidence type="ECO:0000313" key="5">
    <source>
        <dbReference type="Ensembl" id="ENSMMDP00005055428.1"/>
    </source>
</evidence>
<reference evidence="5" key="3">
    <citation type="submission" date="2025-09" db="UniProtKB">
        <authorList>
            <consortium name="Ensembl"/>
        </authorList>
    </citation>
    <scope>IDENTIFICATION</scope>
</reference>
<dbReference type="Pfam" id="PF05825">
    <property type="entry name" value="PSP94"/>
    <property type="match status" value="1"/>
</dbReference>
<dbReference type="Proteomes" id="UP000472263">
    <property type="component" value="Chromosome 9"/>
</dbReference>
<dbReference type="GeneTree" id="ENSGT00940000168891"/>
<dbReference type="Gene3D" id="2.60.40.1900">
    <property type="entry name" value="Beta-microseminoprotein (PSP94) domain"/>
    <property type="match status" value="1"/>
</dbReference>
<evidence type="ECO:0000313" key="6">
    <source>
        <dbReference type="Proteomes" id="UP000472263"/>
    </source>
</evidence>
<accession>A0A668ATM3</accession>
<dbReference type="InterPro" id="IPR008735">
    <property type="entry name" value="PSP94"/>
</dbReference>
<organism evidence="5 6">
    <name type="scientific">Myripristis murdjan</name>
    <name type="common">pinecone soldierfish</name>
    <dbReference type="NCBI Taxonomy" id="586833"/>
    <lineage>
        <taxon>Eukaryota</taxon>
        <taxon>Metazoa</taxon>
        <taxon>Chordata</taxon>
        <taxon>Craniata</taxon>
        <taxon>Vertebrata</taxon>
        <taxon>Euteleostomi</taxon>
        <taxon>Actinopterygii</taxon>
        <taxon>Neopterygii</taxon>
        <taxon>Teleostei</taxon>
        <taxon>Neoteleostei</taxon>
        <taxon>Acanthomorphata</taxon>
        <taxon>Holocentriformes</taxon>
        <taxon>Holocentridae</taxon>
        <taxon>Myripristis</taxon>
    </lineage>
</organism>
<keyword evidence="6" id="KW-1185">Reference proteome</keyword>
<keyword evidence="4" id="KW-1015">Disulfide bond</keyword>
<keyword evidence="3" id="KW-0964">Secreted</keyword>
<dbReference type="PANTHER" id="PTHR10500">
    <property type="entry name" value="BETA-MICROSEMINOPROTEIN"/>
    <property type="match status" value="1"/>
</dbReference>
<evidence type="ECO:0000256" key="4">
    <source>
        <dbReference type="ARBA" id="ARBA00023157"/>
    </source>
</evidence>